<dbReference type="GO" id="GO:0061709">
    <property type="term" value="P:reticulophagy"/>
    <property type="evidence" value="ECO:0007669"/>
    <property type="project" value="TreeGrafter"/>
</dbReference>
<evidence type="ECO:0000313" key="22">
    <source>
        <dbReference type="Proteomes" id="UP000001056"/>
    </source>
</evidence>
<dbReference type="GO" id="GO:0030659">
    <property type="term" value="C:cytoplasmic vesicle membrane"/>
    <property type="evidence" value="ECO:0007669"/>
    <property type="project" value="UniProtKB-SubCell"/>
</dbReference>
<dbReference type="eggNOG" id="KOG2173">
    <property type="taxonomic scope" value="Eukaryota"/>
</dbReference>
<keyword evidence="9 19" id="KW-1133">Transmembrane helix</keyword>
<dbReference type="OMA" id="MMHYFFR"/>
<evidence type="ECO:0000313" key="21">
    <source>
        <dbReference type="EMBL" id="EAQ92218.1"/>
    </source>
</evidence>
<evidence type="ECO:0000256" key="5">
    <source>
        <dbReference type="ARBA" id="ARBA00006185"/>
    </source>
</evidence>
<sequence>MASNPFPKPASTRQGRSFYEGLHGQAGDTEGLLDEENLNHDFHDYDLENAEGLGVEDSRTTAGGVSSPTPRSRGQPNSRPRKDRRSAWISQEDEGDNDVPPSLLVECNEVDLAAGQSRKKRGNQSAAVPGPPSTRAQWETAQTQQLLHGDAVFRPSRHDNRLPNSVFAGVVSGNAKKKAEWRWANVSNLDNFIKEVYDYYIGHGVWCILQERALHLVQRLSQVLVPQCTKNMSGVWSFGLWMFAFYFIWKSIQYLLDLGRLRNIREFYLHLLDIPDQDMQTITWQEFFSRTMEWLLMFSIVDFVFDEKNQVNQDFIRSERRAELSSKLRGRFLFTGTMVLFLSPFLATYLLVVYFLMYFHEFHKTPSALGARTYTPLAEWKFREFNELPHLFRKRLGMSHPFASHYIDQFPKAKTEMLAWTVAFISAIWATARGMTSEENSVFDPEFAMRNVIQYTHYEPDHWKDRLHSFDIKLEFSELYKPKVVIFLEEILSILSIPYVLLFSLPRSSDHIIDFFREFTIHVDGLGYVCTFAEFDFKKGIGKGDGNKDGRDADVRDDYYSTKHGKMEASYYGFMGNYGNYALNPRTGAASHLPPGARSQFHPPPAWPSINSPPPATDLQTSRMGWERARGGGLAREARYGAALPQPSPMASILLDPHHHPPNTLLGGRSIHTPRHQRGAGYQGVIEEGLEDDGEVSEVGRPRDYEEAYESGGALDESAWQTSPTRTLSRENSAAETSRPPEAGVVHMIYQFNQAQLNRRPGGVR</sequence>
<dbReference type="GO" id="GO:0005776">
    <property type="term" value="C:autophagosome"/>
    <property type="evidence" value="ECO:0007669"/>
    <property type="project" value="TreeGrafter"/>
</dbReference>
<dbReference type="PANTHER" id="PTHR13038:SF10">
    <property type="entry name" value="AUTOPHAGY-RELATED PROTEIN 9"/>
    <property type="match status" value="1"/>
</dbReference>
<dbReference type="GO" id="GO:0034045">
    <property type="term" value="C:phagophore assembly site membrane"/>
    <property type="evidence" value="ECO:0007669"/>
    <property type="project" value="UniProtKB-SubCell"/>
</dbReference>
<feature type="region of interest" description="Disordered" evidence="20">
    <location>
        <begin position="710"/>
        <end position="742"/>
    </location>
</feature>
<comment type="caution">
    <text evidence="19">Lacks conserved residue(s) required for the propagation of feature annotation.</text>
</comment>
<feature type="compositionally biased region" description="Basic and acidic residues" evidence="20">
    <location>
        <begin position="37"/>
        <end position="46"/>
    </location>
</feature>
<evidence type="ECO:0000256" key="7">
    <source>
        <dbReference type="ARBA" id="ARBA00022448"/>
    </source>
</evidence>
<dbReference type="VEuPathDB" id="FungiDB:CHGG_00453"/>
<dbReference type="OrthoDB" id="2020634at2759"/>
<dbReference type="FunCoup" id="Q2HH51">
    <property type="interactions" value="193"/>
</dbReference>
<evidence type="ECO:0000256" key="20">
    <source>
        <dbReference type="SAM" id="MobiDB-lite"/>
    </source>
</evidence>
<evidence type="ECO:0000256" key="2">
    <source>
        <dbReference type="ARBA" id="ARBA00004477"/>
    </source>
</evidence>
<feature type="region of interest" description="Disordered" evidence="20">
    <location>
        <begin position="649"/>
        <end position="680"/>
    </location>
</feature>
<evidence type="ECO:0000256" key="12">
    <source>
        <dbReference type="ARBA" id="ARBA00023055"/>
    </source>
</evidence>
<gene>
    <name evidence="21" type="ORF">CHGG_00453</name>
</gene>
<evidence type="ECO:0000256" key="17">
    <source>
        <dbReference type="ARBA" id="ARBA00024621"/>
    </source>
</evidence>
<evidence type="ECO:0000256" key="11">
    <source>
        <dbReference type="ARBA" id="ARBA00023034"/>
    </source>
</evidence>
<comment type="catalytic activity">
    <reaction evidence="15">
        <text>a 1,2-diacyl-sn-glycero-3-phospho-L-serine(in) = a 1,2-diacyl-sn-glycero-3-phospho-L-serine(out)</text>
        <dbReference type="Rhea" id="RHEA:38663"/>
        <dbReference type="ChEBI" id="CHEBI:57262"/>
    </reaction>
</comment>
<evidence type="ECO:0000256" key="1">
    <source>
        <dbReference type="ARBA" id="ARBA00004439"/>
    </source>
</evidence>
<evidence type="ECO:0000256" key="18">
    <source>
        <dbReference type="ARBA" id="ARBA00024631"/>
    </source>
</evidence>
<keyword evidence="10 19" id="KW-0072">Autophagy</keyword>
<comment type="catalytic activity">
    <reaction evidence="16">
        <text>a 1,2-diacyl-sn-glycero-3-phosphoethanolamine(in) = a 1,2-diacyl-sn-glycero-3-phosphoethanolamine(out)</text>
        <dbReference type="Rhea" id="RHEA:38895"/>
        <dbReference type="ChEBI" id="CHEBI:64612"/>
    </reaction>
</comment>
<reference evidence="22" key="1">
    <citation type="journal article" date="2015" name="Genome Announc.">
        <title>Draft genome sequence of the cellulolytic fungus Chaetomium globosum.</title>
        <authorList>
            <person name="Cuomo C.A."/>
            <person name="Untereiner W.A."/>
            <person name="Ma L.-J."/>
            <person name="Grabherr M."/>
            <person name="Birren B.W."/>
        </authorList>
    </citation>
    <scope>NUCLEOTIDE SEQUENCE [LARGE SCALE GENOMIC DNA]</scope>
    <source>
        <strain evidence="22">ATCC 6205 / CBS 148.51 / DSM 1962 / NBRC 6347 / NRRL 1970</strain>
    </source>
</reference>
<dbReference type="AlphaFoldDB" id="Q2HH51"/>
<comment type="similarity">
    <text evidence="5 19">Belongs to the ATG9 family.</text>
</comment>
<feature type="compositionally biased region" description="Polar residues" evidence="20">
    <location>
        <begin position="60"/>
        <end position="78"/>
    </location>
</feature>
<dbReference type="GO" id="GO:0000139">
    <property type="term" value="C:Golgi membrane"/>
    <property type="evidence" value="ECO:0007669"/>
    <property type="project" value="UniProtKB-SubCell"/>
</dbReference>
<dbReference type="STRING" id="306901.Q2HH51"/>
<keyword evidence="11" id="KW-0333">Golgi apparatus</keyword>
<evidence type="ECO:0000256" key="6">
    <source>
        <dbReference type="ARBA" id="ARBA00018074"/>
    </source>
</evidence>
<feature type="compositionally biased region" description="Polar residues" evidence="20">
    <location>
        <begin position="719"/>
        <end position="736"/>
    </location>
</feature>
<feature type="transmembrane region" description="Helical" evidence="19">
    <location>
        <begin position="332"/>
        <end position="357"/>
    </location>
</feature>
<dbReference type="GO" id="GO:0034727">
    <property type="term" value="P:piecemeal microautophagy of the nucleus"/>
    <property type="evidence" value="ECO:0007669"/>
    <property type="project" value="TreeGrafter"/>
</dbReference>
<feature type="compositionally biased region" description="Pro residues" evidence="20">
    <location>
        <begin position="602"/>
        <end position="616"/>
    </location>
</feature>
<dbReference type="GO" id="GO:0000422">
    <property type="term" value="P:autophagy of mitochondrion"/>
    <property type="evidence" value="ECO:0007669"/>
    <property type="project" value="TreeGrafter"/>
</dbReference>
<evidence type="ECO:0000256" key="8">
    <source>
        <dbReference type="ARBA" id="ARBA00022692"/>
    </source>
</evidence>
<keyword evidence="13 19" id="KW-0472">Membrane</keyword>
<accession>Q2HH51</accession>
<comment type="subcellular location">
    <subcellularLocation>
        <location evidence="1">Cytoplasmic vesicle membrane</location>
        <topology evidence="1">Multi-pass membrane protein</topology>
    </subcellularLocation>
    <subcellularLocation>
        <location evidence="2">Endoplasmic reticulum membrane</location>
        <topology evidence="2">Multi-pass membrane protein</topology>
    </subcellularLocation>
    <subcellularLocation>
        <location evidence="4">Golgi apparatus membrane</location>
        <topology evidence="4">Multi-pass membrane protein</topology>
    </subcellularLocation>
    <subcellularLocation>
        <location evidence="3 19">Preautophagosomal structure membrane</location>
        <topology evidence="3 19">Multi-pass membrane protein</topology>
    </subcellularLocation>
</comment>
<dbReference type="InParanoid" id="Q2HH51"/>
<dbReference type="GeneID" id="4387545"/>
<feature type="transmembrane region" description="Helical" evidence="19">
    <location>
        <begin position="235"/>
        <end position="256"/>
    </location>
</feature>
<comment type="catalytic activity">
    <reaction evidence="17">
        <text>a 1,2-diacyl-sn-glycero-3-phospho-(1D-myo-inositol-3-phosphate)(in) = a 1,2-diacyl-sn-glycero-3-phospho-(1D-myo-inositol-3-phosphate)(out)</text>
        <dbReference type="Rhea" id="RHEA:67920"/>
        <dbReference type="ChEBI" id="CHEBI:58088"/>
    </reaction>
</comment>
<evidence type="ECO:0000256" key="3">
    <source>
        <dbReference type="ARBA" id="ARBA00004511"/>
    </source>
</evidence>
<dbReference type="Pfam" id="PF04109">
    <property type="entry name" value="ATG9"/>
    <property type="match status" value="2"/>
</dbReference>
<evidence type="ECO:0000256" key="13">
    <source>
        <dbReference type="ARBA" id="ARBA00023136"/>
    </source>
</evidence>
<evidence type="ECO:0000256" key="4">
    <source>
        <dbReference type="ARBA" id="ARBA00004653"/>
    </source>
</evidence>
<evidence type="ECO:0000256" key="9">
    <source>
        <dbReference type="ARBA" id="ARBA00022989"/>
    </source>
</evidence>
<evidence type="ECO:0000256" key="15">
    <source>
        <dbReference type="ARBA" id="ARBA00024479"/>
    </source>
</evidence>
<dbReference type="PANTHER" id="PTHR13038">
    <property type="entry name" value="APG9 AUTOPHAGY 9"/>
    <property type="match status" value="1"/>
</dbReference>
<dbReference type="GO" id="GO:0034497">
    <property type="term" value="P:protein localization to phagophore assembly site"/>
    <property type="evidence" value="ECO:0007669"/>
    <property type="project" value="TreeGrafter"/>
</dbReference>
<keyword evidence="14" id="KW-0968">Cytoplasmic vesicle</keyword>
<dbReference type="InterPro" id="IPR007241">
    <property type="entry name" value="Autophagy-rel_prot_9"/>
</dbReference>
<comment type="catalytic activity">
    <reaction evidence="18">
        <text>a 1,2-diacyl-sn-glycero-3-phosphocholine(in) = a 1,2-diacyl-sn-glycero-3-phosphocholine(out)</text>
        <dbReference type="Rhea" id="RHEA:38571"/>
        <dbReference type="ChEBI" id="CHEBI:57643"/>
    </reaction>
</comment>
<dbReference type="GO" id="GO:0005789">
    <property type="term" value="C:endoplasmic reticulum membrane"/>
    <property type="evidence" value="ECO:0007669"/>
    <property type="project" value="UniProtKB-SubCell"/>
</dbReference>
<name>Q2HH51_CHAGB</name>
<dbReference type="RefSeq" id="XP_001219674.1">
    <property type="nucleotide sequence ID" value="XM_001219673.1"/>
</dbReference>
<evidence type="ECO:0000256" key="10">
    <source>
        <dbReference type="ARBA" id="ARBA00023006"/>
    </source>
</evidence>
<feature type="region of interest" description="Disordered" evidence="20">
    <location>
        <begin position="1"/>
        <end position="102"/>
    </location>
</feature>
<organism evidence="21 22">
    <name type="scientific">Chaetomium globosum (strain ATCC 6205 / CBS 148.51 / DSM 1962 / NBRC 6347 / NRRL 1970)</name>
    <name type="common">Soil fungus</name>
    <dbReference type="NCBI Taxonomy" id="306901"/>
    <lineage>
        <taxon>Eukaryota</taxon>
        <taxon>Fungi</taxon>
        <taxon>Dikarya</taxon>
        <taxon>Ascomycota</taxon>
        <taxon>Pezizomycotina</taxon>
        <taxon>Sordariomycetes</taxon>
        <taxon>Sordariomycetidae</taxon>
        <taxon>Sordariales</taxon>
        <taxon>Chaetomiaceae</taxon>
        <taxon>Chaetomium</taxon>
    </lineage>
</organism>
<dbReference type="EMBL" id="CH408029">
    <property type="protein sequence ID" value="EAQ92218.1"/>
    <property type="molecule type" value="Genomic_DNA"/>
</dbReference>
<comment type="function">
    <text evidence="19">Phospholipid scramblase involved in autophagy. Cycles between the preautophagosomal structure/phagophore assembly site (PAS) and the cytoplasmic vesicle pool and supplies membrane for the growing autophagosome. Lipid scramblase activity plays a key role in preautophagosomal structure/phagophore assembly by distributing the phospholipids that arrive through ATG2 from the cytoplasmic to the luminal leaflet of the bilayer, thereby driving autophagosomal membrane expansion.</text>
</comment>
<keyword evidence="22" id="KW-1185">Reference proteome</keyword>
<keyword evidence="7 19" id="KW-0813">Transport</keyword>
<dbReference type="HOGENOM" id="CLU_006200_1_1_1"/>
<feature type="region of interest" description="Disordered" evidence="20">
    <location>
        <begin position="589"/>
        <end position="622"/>
    </location>
</feature>
<evidence type="ECO:0000256" key="19">
    <source>
        <dbReference type="RuleBase" id="RU364027"/>
    </source>
</evidence>
<dbReference type="GO" id="GO:0006869">
    <property type="term" value="P:lipid transport"/>
    <property type="evidence" value="ECO:0007669"/>
    <property type="project" value="UniProtKB-KW"/>
</dbReference>
<proteinExistence type="inferred from homology"/>
<feature type="region of interest" description="Disordered" evidence="20">
    <location>
        <begin position="115"/>
        <end position="135"/>
    </location>
</feature>
<evidence type="ECO:0000256" key="16">
    <source>
        <dbReference type="ARBA" id="ARBA00024615"/>
    </source>
</evidence>
<protein>
    <recommendedName>
        <fullName evidence="6 19">Autophagy-related protein 9</fullName>
    </recommendedName>
</protein>
<dbReference type="Proteomes" id="UP000001056">
    <property type="component" value="Unassembled WGS sequence"/>
</dbReference>
<keyword evidence="12 19" id="KW-0445">Lipid transport</keyword>
<keyword evidence="8 19" id="KW-0812">Transmembrane</keyword>
<evidence type="ECO:0000256" key="14">
    <source>
        <dbReference type="ARBA" id="ARBA00023329"/>
    </source>
</evidence>